<name>A0ABP1A3H7_9BRYO</name>
<dbReference type="Proteomes" id="UP001497522">
    <property type="component" value="Unassembled WGS sequence"/>
</dbReference>
<evidence type="ECO:0000313" key="1">
    <source>
        <dbReference type="EMBL" id="CAK9856611.1"/>
    </source>
</evidence>
<reference evidence="1" key="1">
    <citation type="submission" date="2024-03" db="EMBL/GenBank/DDBJ databases">
        <authorList>
            <consortium name="ELIXIR-Norway"/>
            <consortium name="Elixir Norway"/>
        </authorList>
    </citation>
    <scope>NUCLEOTIDE SEQUENCE</scope>
</reference>
<dbReference type="EMBL" id="CAXHBF010000552">
    <property type="protein sequence ID" value="CAK9856611.1"/>
    <property type="molecule type" value="Genomic_DNA"/>
</dbReference>
<keyword evidence="2" id="KW-1185">Reference proteome</keyword>
<protein>
    <submittedName>
        <fullName evidence="1">Uncharacterized protein</fullName>
    </submittedName>
</protein>
<gene>
    <name evidence="1" type="ORF">CSSPJE1EN2_LOCUS26543</name>
</gene>
<comment type="caution">
    <text evidence="1">The sequence shown here is derived from an EMBL/GenBank/DDBJ whole genome shotgun (WGS) entry which is preliminary data.</text>
</comment>
<sequence length="172" mass="19434">MYGERLQRRVVFHINQQSSQAMSQRIHGLEARVSKMEGKLCALCLELKQVQQILITDTNKFSPYMPNVSHHVEVEAKEHQSLEDPLAEMVKILVPNYAHLSPNSLVDLMVRPGLQEQVPAIHKRPQAFVVQTTVKSLKAPSHKKRVFFGELVPNTLARKGISNVAPSRLARV</sequence>
<proteinExistence type="predicted"/>
<evidence type="ECO:0000313" key="2">
    <source>
        <dbReference type="Proteomes" id="UP001497522"/>
    </source>
</evidence>
<organism evidence="1 2">
    <name type="scientific">Sphagnum jensenii</name>
    <dbReference type="NCBI Taxonomy" id="128206"/>
    <lineage>
        <taxon>Eukaryota</taxon>
        <taxon>Viridiplantae</taxon>
        <taxon>Streptophyta</taxon>
        <taxon>Embryophyta</taxon>
        <taxon>Bryophyta</taxon>
        <taxon>Sphagnophytina</taxon>
        <taxon>Sphagnopsida</taxon>
        <taxon>Sphagnales</taxon>
        <taxon>Sphagnaceae</taxon>
        <taxon>Sphagnum</taxon>
    </lineage>
</organism>
<accession>A0ABP1A3H7</accession>